<feature type="region of interest" description="Disordered" evidence="2">
    <location>
        <begin position="592"/>
        <end position="611"/>
    </location>
</feature>
<keyword evidence="1" id="KW-0663">Pyridoxal phosphate</keyword>
<dbReference type="SUPFAM" id="SSF53383">
    <property type="entry name" value="PLP-dependent transferases"/>
    <property type="match status" value="1"/>
</dbReference>
<reference evidence="4 5" key="1">
    <citation type="submission" date="2015-06" db="EMBL/GenBank/DDBJ databases">
        <title>Draft genome of the ant-associated black yeast Phialophora attae CBS 131958.</title>
        <authorList>
            <person name="Moreno L.F."/>
            <person name="Stielow B.J."/>
            <person name="de Hoog S."/>
            <person name="Vicente V.A."/>
            <person name="Weiss V.A."/>
            <person name="de Vries M."/>
            <person name="Cruz L.M."/>
            <person name="Souza E.M."/>
        </authorList>
    </citation>
    <scope>NUCLEOTIDE SEQUENCE [LARGE SCALE GENOMIC DNA]</scope>
    <source>
        <strain evidence="4 5">CBS 131958</strain>
    </source>
</reference>
<evidence type="ECO:0000259" key="3">
    <source>
        <dbReference type="Pfam" id="PF00266"/>
    </source>
</evidence>
<dbReference type="Pfam" id="PF00266">
    <property type="entry name" value="Aminotran_5"/>
    <property type="match status" value="1"/>
</dbReference>
<dbReference type="InterPro" id="IPR015421">
    <property type="entry name" value="PyrdxlP-dep_Trfase_major"/>
</dbReference>
<proteinExistence type="predicted"/>
<dbReference type="PANTHER" id="PTHR43092:SF2">
    <property type="entry name" value="HERCYNYLCYSTEINE SULFOXIDE LYASE"/>
    <property type="match status" value="1"/>
</dbReference>
<dbReference type="OrthoDB" id="5978656at2759"/>
<accession>A0A0N1HYA4</accession>
<keyword evidence="4" id="KW-0808">Transferase</keyword>
<organism evidence="4 5">
    <name type="scientific">Cyphellophora attinorum</name>
    <dbReference type="NCBI Taxonomy" id="1664694"/>
    <lineage>
        <taxon>Eukaryota</taxon>
        <taxon>Fungi</taxon>
        <taxon>Dikarya</taxon>
        <taxon>Ascomycota</taxon>
        <taxon>Pezizomycotina</taxon>
        <taxon>Eurotiomycetes</taxon>
        <taxon>Chaetothyriomycetidae</taxon>
        <taxon>Chaetothyriales</taxon>
        <taxon>Cyphellophoraceae</taxon>
        <taxon>Cyphellophora</taxon>
    </lineage>
</organism>
<gene>
    <name evidence="4" type="ORF">AB675_6753</name>
</gene>
<dbReference type="PANTHER" id="PTHR43092">
    <property type="entry name" value="L-CYSTEINE DESULFHYDRASE"/>
    <property type="match status" value="1"/>
</dbReference>
<dbReference type="GeneID" id="28738946"/>
<dbReference type="STRING" id="1664694.A0A0N1HYA4"/>
<dbReference type="InterPro" id="IPR000192">
    <property type="entry name" value="Aminotrans_V_dom"/>
</dbReference>
<dbReference type="InterPro" id="IPR015424">
    <property type="entry name" value="PyrdxlP-dep_Trfase"/>
</dbReference>
<keyword evidence="4" id="KW-0032">Aminotransferase</keyword>
<evidence type="ECO:0000313" key="4">
    <source>
        <dbReference type="EMBL" id="KPI43316.1"/>
    </source>
</evidence>
<evidence type="ECO:0000313" key="5">
    <source>
        <dbReference type="Proteomes" id="UP000038010"/>
    </source>
</evidence>
<sequence length="630" mass="68815">MAAFGEPNSYGHAMKSQFLFDPRWTNLNHGSFGTYPLPVRNAMRGYQKLTEAAPDKFLRYQYIDLLDKSRERIAKIVNAPVDECVFVTNATTGINTVLRNLVYKQKDVIIYFDTIYGAIDRTLKSIKETNPQITLRKVGHGQDFAYTLPCTHPDILNAFSQTISRILYDGYTPRVAVFDTIVSKPGVRFPFERLTKMCKEYGILSMIDGAHAVGQIPLNLSQLDADFFVTNCHKWLYTPRGCALLHVPKRNQHLLRTSLPTSYGYEPADGEKMKNNDLAESSKTGFVKLFEFVGTADNSPFYCVPAALNFRQNLCPGGEEGIYNYIRHVAQRGADLLAMELGTEVMDEMDEGRGLKTMGSFEASDRRDSVRGYTGGLRDCAMANVLLPMHIEGAASIGSIAHGPGGAGSAGGLSPLHGQGRKSSYGFPSAKMYSGGSSHVASASLGGGVLSPPSAPWMSSEMSTSPKGSPAGSPMGSPSLSSTGGGAVIVKPEDVKKHLDWMMKILVDEFRTYVTLFEYNGKIWVRVSGQIYLELRDFEWLGSVLKALCERVRMGESLKDEDDSRVGRVHSRAESTLDLEALGRTVSEVRLGPPLNSTPAPPVPPVPGAGSAASYATRRFDGALGQWVEA</sequence>
<dbReference type="VEuPathDB" id="FungiDB:AB675_6753"/>
<dbReference type="GO" id="GO:0008483">
    <property type="term" value="F:transaminase activity"/>
    <property type="evidence" value="ECO:0007669"/>
    <property type="project" value="UniProtKB-KW"/>
</dbReference>
<dbReference type="Proteomes" id="UP000038010">
    <property type="component" value="Unassembled WGS sequence"/>
</dbReference>
<evidence type="ECO:0000256" key="1">
    <source>
        <dbReference type="ARBA" id="ARBA00022898"/>
    </source>
</evidence>
<dbReference type="AlphaFoldDB" id="A0A0N1HYA4"/>
<comment type="caution">
    <text evidence="4">The sequence shown here is derived from an EMBL/GenBank/DDBJ whole genome shotgun (WGS) entry which is preliminary data.</text>
</comment>
<dbReference type="RefSeq" id="XP_018003279.1">
    <property type="nucleotide sequence ID" value="XM_018147066.1"/>
</dbReference>
<name>A0A0N1HYA4_9EURO</name>
<protein>
    <submittedName>
        <fullName evidence="4">Putative aminotransferase</fullName>
    </submittedName>
</protein>
<feature type="region of interest" description="Disordered" evidence="2">
    <location>
        <begin position="454"/>
        <end position="486"/>
    </location>
</feature>
<dbReference type="Gene3D" id="3.40.640.10">
    <property type="entry name" value="Type I PLP-dependent aspartate aminotransferase-like (Major domain)"/>
    <property type="match status" value="1"/>
</dbReference>
<evidence type="ECO:0000256" key="2">
    <source>
        <dbReference type="SAM" id="MobiDB-lite"/>
    </source>
</evidence>
<feature type="compositionally biased region" description="Low complexity" evidence="2">
    <location>
        <begin position="465"/>
        <end position="482"/>
    </location>
</feature>
<keyword evidence="5" id="KW-1185">Reference proteome</keyword>
<feature type="domain" description="Aminotransferase class V" evidence="3">
    <location>
        <begin position="60"/>
        <end position="258"/>
    </location>
</feature>
<dbReference type="EMBL" id="LFJN01000005">
    <property type="protein sequence ID" value="KPI43316.1"/>
    <property type="molecule type" value="Genomic_DNA"/>
</dbReference>